<comment type="catalytic activity">
    <reaction evidence="9 11">
        <text>4-(phosphooxy)-L-threonine + 2-oxoglutarate = (R)-3-hydroxy-2-oxo-4-phosphooxybutanoate + L-glutamate</text>
        <dbReference type="Rhea" id="RHEA:16573"/>
        <dbReference type="ChEBI" id="CHEBI:16810"/>
        <dbReference type="ChEBI" id="CHEBI:29985"/>
        <dbReference type="ChEBI" id="CHEBI:58452"/>
        <dbReference type="ChEBI" id="CHEBI:58538"/>
        <dbReference type="EC" id="2.6.1.52"/>
    </reaction>
</comment>
<evidence type="ECO:0000313" key="13">
    <source>
        <dbReference type="EMBL" id="KMO86717.1"/>
    </source>
</evidence>
<dbReference type="SUPFAM" id="SSF53383">
    <property type="entry name" value="PLP-dependent transferases"/>
    <property type="match status" value="1"/>
</dbReference>
<evidence type="ECO:0000256" key="6">
    <source>
        <dbReference type="ARBA" id="ARBA00022679"/>
    </source>
</evidence>
<evidence type="ECO:0000256" key="8">
    <source>
        <dbReference type="ARBA" id="ARBA00023299"/>
    </source>
</evidence>
<comment type="cofactor">
    <cofactor evidence="11">
        <name>pyridoxal 5'-phosphate</name>
        <dbReference type="ChEBI" id="CHEBI:597326"/>
    </cofactor>
    <text evidence="11">Binds 1 pyridoxal phosphate per subunit.</text>
</comment>
<dbReference type="InterPro" id="IPR000192">
    <property type="entry name" value="Aminotrans_V_dom"/>
</dbReference>
<evidence type="ECO:0000256" key="7">
    <source>
        <dbReference type="ARBA" id="ARBA00022898"/>
    </source>
</evidence>
<dbReference type="Pfam" id="PF00266">
    <property type="entry name" value="Aminotran_5"/>
    <property type="match status" value="1"/>
</dbReference>
<keyword evidence="6 11" id="KW-0808">Transferase</keyword>
<comment type="pathway">
    <text evidence="2 11">Amino-acid biosynthesis; L-serine biosynthesis; L-serine from 3-phospho-D-glycerate: step 2/3.</text>
</comment>
<proteinExistence type="inferred from homology"/>
<comment type="subunit">
    <text evidence="11">Homodimer.</text>
</comment>
<gene>
    <name evidence="11" type="primary">serC</name>
    <name evidence="13" type="ORF">AB840_06625</name>
</gene>
<dbReference type="InterPro" id="IPR015421">
    <property type="entry name" value="PyrdxlP-dep_Trfase_major"/>
</dbReference>
<dbReference type="FunFam" id="3.40.640.10:FF:000010">
    <property type="entry name" value="Phosphoserine aminotransferase"/>
    <property type="match status" value="1"/>
</dbReference>
<keyword evidence="14" id="KW-1185">Reference proteome</keyword>
<feature type="binding site" evidence="11">
    <location>
        <begin position="76"/>
        <end position="77"/>
    </location>
    <ligand>
        <name>pyridoxal 5'-phosphate</name>
        <dbReference type="ChEBI" id="CHEBI:597326"/>
    </ligand>
</feature>
<evidence type="ECO:0000256" key="1">
    <source>
        <dbReference type="ARBA" id="ARBA00003483"/>
    </source>
</evidence>
<dbReference type="Gene3D" id="3.90.1150.10">
    <property type="entry name" value="Aspartate Aminotransferase, domain 1"/>
    <property type="match status" value="1"/>
</dbReference>
<evidence type="ECO:0000313" key="14">
    <source>
        <dbReference type="Proteomes" id="UP000036503"/>
    </source>
</evidence>
<protein>
    <recommendedName>
        <fullName evidence="11">Phosphoserine aminotransferase</fullName>
        <ecNumber evidence="11">2.6.1.52</ecNumber>
    </recommendedName>
    <alternativeName>
        <fullName evidence="11">Phosphohydroxythreonine aminotransferase</fullName>
        <shortName evidence="11">PSAT</shortName>
    </alternativeName>
</protein>
<dbReference type="NCBIfam" id="NF003764">
    <property type="entry name" value="PRK05355.1"/>
    <property type="match status" value="1"/>
</dbReference>
<keyword evidence="5 11" id="KW-0028">Amino-acid biosynthesis</keyword>
<dbReference type="PANTHER" id="PTHR43247">
    <property type="entry name" value="PHOSPHOSERINE AMINOTRANSFERASE"/>
    <property type="match status" value="1"/>
</dbReference>
<feature type="binding site" evidence="11">
    <location>
        <position position="150"/>
    </location>
    <ligand>
        <name>pyridoxal 5'-phosphate</name>
        <dbReference type="ChEBI" id="CHEBI:597326"/>
    </ligand>
</feature>
<name>A0A0J6WXY9_9FIRM</name>
<dbReference type="UniPathway" id="UPA00135">
    <property type="reaction ID" value="UER00197"/>
</dbReference>
<dbReference type="PATRIC" id="fig|1122219.3.peg.821"/>
<comment type="catalytic activity">
    <reaction evidence="10 11">
        <text>O-phospho-L-serine + 2-oxoglutarate = 3-phosphooxypyruvate + L-glutamate</text>
        <dbReference type="Rhea" id="RHEA:14329"/>
        <dbReference type="ChEBI" id="CHEBI:16810"/>
        <dbReference type="ChEBI" id="CHEBI:18110"/>
        <dbReference type="ChEBI" id="CHEBI:29985"/>
        <dbReference type="ChEBI" id="CHEBI:57524"/>
        <dbReference type="EC" id="2.6.1.52"/>
    </reaction>
</comment>
<comment type="function">
    <text evidence="1 11">Catalyzes the reversible conversion of 3-phosphohydroxypyruvate to phosphoserine and of 3-hydroxy-2-oxo-4-phosphonooxybutanoate to phosphohydroxythreonine.</text>
</comment>
<comment type="similarity">
    <text evidence="3 11">Belongs to the class-V pyridoxal-phosphate-dependent aminotransferase family. SerC subfamily.</text>
</comment>
<feature type="modified residue" description="N6-(pyridoxal phosphate)lysine" evidence="11">
    <location>
        <position position="193"/>
    </location>
</feature>
<dbReference type="EC" id="2.6.1.52" evidence="11"/>
<evidence type="ECO:0000256" key="5">
    <source>
        <dbReference type="ARBA" id="ARBA00022605"/>
    </source>
</evidence>
<dbReference type="PIRSF" id="PIRSF000525">
    <property type="entry name" value="SerC"/>
    <property type="match status" value="1"/>
</dbReference>
<dbReference type="HAMAP" id="MF_00160">
    <property type="entry name" value="SerC_aminotrans_5"/>
    <property type="match status" value="1"/>
</dbReference>
<feature type="binding site" evidence="11">
    <location>
        <position position="42"/>
    </location>
    <ligand>
        <name>L-glutamate</name>
        <dbReference type="ChEBI" id="CHEBI:29985"/>
    </ligand>
</feature>
<feature type="binding site" evidence="11">
    <location>
        <position position="192"/>
    </location>
    <ligand>
        <name>pyridoxal 5'-phosphate</name>
        <dbReference type="ChEBI" id="CHEBI:597326"/>
    </ligand>
</feature>
<dbReference type="OrthoDB" id="9809412at2"/>
<feature type="binding site" evidence="11">
    <location>
        <position position="100"/>
    </location>
    <ligand>
        <name>pyridoxal 5'-phosphate</name>
        <dbReference type="ChEBI" id="CHEBI:597326"/>
    </ligand>
</feature>
<evidence type="ECO:0000256" key="4">
    <source>
        <dbReference type="ARBA" id="ARBA00022576"/>
    </source>
</evidence>
<feature type="binding site" evidence="11">
    <location>
        <position position="169"/>
    </location>
    <ligand>
        <name>pyridoxal 5'-phosphate</name>
        <dbReference type="ChEBI" id="CHEBI:597326"/>
    </ligand>
</feature>
<comment type="caution">
    <text evidence="13">The sequence shown here is derived from an EMBL/GenBank/DDBJ whole genome shotgun (WGS) entry which is preliminary data.</text>
</comment>
<dbReference type="GO" id="GO:0005737">
    <property type="term" value="C:cytoplasm"/>
    <property type="evidence" value="ECO:0007669"/>
    <property type="project" value="UniProtKB-SubCell"/>
</dbReference>
<keyword evidence="4 11" id="KW-0032">Aminotransferase</keyword>
<keyword evidence="7 11" id="KW-0663">Pyridoxal phosphate</keyword>
<dbReference type="InterPro" id="IPR015424">
    <property type="entry name" value="PyrdxlP-dep_Trfase"/>
</dbReference>
<dbReference type="InterPro" id="IPR015422">
    <property type="entry name" value="PyrdxlP-dep_Trfase_small"/>
</dbReference>
<dbReference type="GO" id="GO:0030170">
    <property type="term" value="F:pyridoxal phosphate binding"/>
    <property type="evidence" value="ECO:0007669"/>
    <property type="project" value="UniProtKB-UniRule"/>
</dbReference>
<dbReference type="RefSeq" id="WP_048514079.1">
    <property type="nucleotide sequence ID" value="NZ_FUXD01000018.1"/>
</dbReference>
<accession>A0A0J6WXY9</accession>
<dbReference type="STRING" id="39029.BSR42_08175"/>
<keyword evidence="11" id="KW-0963">Cytoplasm</keyword>
<dbReference type="NCBIfam" id="TIGR01364">
    <property type="entry name" value="serC_1"/>
    <property type="match status" value="1"/>
</dbReference>
<reference evidence="13 14" key="1">
    <citation type="submission" date="2015-06" db="EMBL/GenBank/DDBJ databases">
        <title>Draft genome sequence of beer spoilage bacterium Megasphaera cerevisiae type strain 20462.</title>
        <authorList>
            <person name="Kutumbaka K."/>
            <person name="Pasmowitz J."/>
            <person name="Mategko J."/>
            <person name="Reyes D."/>
            <person name="Friedrich A."/>
            <person name="Han S."/>
            <person name="Martens-Habbena W."/>
            <person name="Neal-McKinney J."/>
            <person name="Janagama H.K."/>
            <person name="Nadala C."/>
            <person name="Samadpour M."/>
        </authorList>
    </citation>
    <scope>NUCLEOTIDE SEQUENCE [LARGE SCALE GENOMIC DNA]</scope>
    <source>
        <strain evidence="13 14">DSM 20462</strain>
    </source>
</reference>
<feature type="domain" description="Aminotransferase class V" evidence="12">
    <location>
        <begin position="4"/>
        <end position="346"/>
    </location>
</feature>
<dbReference type="GO" id="GO:0004648">
    <property type="term" value="F:O-phospho-L-serine:2-oxoglutarate aminotransferase activity"/>
    <property type="evidence" value="ECO:0007669"/>
    <property type="project" value="UniProtKB-UniRule"/>
</dbReference>
<dbReference type="AlphaFoldDB" id="A0A0J6WXY9"/>
<dbReference type="FunCoup" id="A0A0J6WXY9">
    <property type="interactions" value="389"/>
</dbReference>
<comment type="subcellular location">
    <subcellularLocation>
        <location evidence="11">Cytoplasm</location>
    </subcellularLocation>
</comment>
<organism evidence="13 14">
    <name type="scientific">Megasphaera cerevisiae DSM 20462</name>
    <dbReference type="NCBI Taxonomy" id="1122219"/>
    <lineage>
        <taxon>Bacteria</taxon>
        <taxon>Bacillati</taxon>
        <taxon>Bacillota</taxon>
        <taxon>Negativicutes</taxon>
        <taxon>Veillonellales</taxon>
        <taxon>Veillonellaceae</taxon>
        <taxon>Megasphaera</taxon>
    </lineage>
</organism>
<dbReference type="PANTHER" id="PTHR43247:SF1">
    <property type="entry name" value="PHOSPHOSERINE AMINOTRANSFERASE"/>
    <property type="match status" value="1"/>
</dbReference>
<evidence type="ECO:0000256" key="11">
    <source>
        <dbReference type="HAMAP-Rule" id="MF_00160"/>
    </source>
</evidence>
<dbReference type="InParanoid" id="A0A0J6WXY9"/>
<comment type="caution">
    <text evidence="11">Lacks conserved residue(s) required for the propagation of feature annotation.</text>
</comment>
<dbReference type="EMBL" id="LEKT01000017">
    <property type="protein sequence ID" value="KMO86717.1"/>
    <property type="molecule type" value="Genomic_DNA"/>
</dbReference>
<evidence type="ECO:0000256" key="3">
    <source>
        <dbReference type="ARBA" id="ARBA00006904"/>
    </source>
</evidence>
<dbReference type="FunFam" id="3.90.1150.10:FF:000006">
    <property type="entry name" value="Phosphoserine aminotransferase"/>
    <property type="match status" value="1"/>
</dbReference>
<evidence type="ECO:0000259" key="12">
    <source>
        <dbReference type="Pfam" id="PF00266"/>
    </source>
</evidence>
<dbReference type="Gene3D" id="3.40.640.10">
    <property type="entry name" value="Type I PLP-dependent aspartate aminotransferase-like (Major domain)"/>
    <property type="match status" value="1"/>
</dbReference>
<dbReference type="InterPro" id="IPR022278">
    <property type="entry name" value="Pser_aminoTfrase"/>
</dbReference>
<sequence>MKRVYNFNAGPSAMPLEVLKQVQEEFLDFAHTGMSIVEISHRSAAYQAMQDDTVCMLRRLLRIPDGYHIVFIQGGGSMQFIMHAANFLKHRGAYINTGVWSDKAMQAAAFYGETYEAASSKADHFTYIPEAGSAVIKPDTDYVYITSNNTIHGTEWHDFPSCNVPLFCDMSSDFLSRPVDISRFDLVYAGVQKNVGPAGVVVTIIKDSLLVQANSQLPLMLQYKTYVDHDSTYNTPPVFNIYFVNKVLHWLDAQGGLKEIEKRNIQKAHILYQVIDESDGFYKGHAVPQSRSRMNVTFNLPTPALEAEFVAQAAEASLIGLKGHRSIGGCRASIYNAVTEEGCQALAAFMMKFQKNH</sequence>
<evidence type="ECO:0000256" key="2">
    <source>
        <dbReference type="ARBA" id="ARBA00005099"/>
    </source>
</evidence>
<feature type="binding site" evidence="11">
    <location>
        <begin position="234"/>
        <end position="235"/>
    </location>
    <ligand>
        <name>pyridoxal 5'-phosphate</name>
        <dbReference type="ChEBI" id="CHEBI:597326"/>
    </ligand>
</feature>
<dbReference type="Proteomes" id="UP000036503">
    <property type="component" value="Unassembled WGS sequence"/>
</dbReference>
<dbReference type="GO" id="GO:0006564">
    <property type="term" value="P:L-serine biosynthetic process"/>
    <property type="evidence" value="ECO:0007669"/>
    <property type="project" value="UniProtKB-UniRule"/>
</dbReference>
<evidence type="ECO:0000256" key="9">
    <source>
        <dbReference type="ARBA" id="ARBA00047630"/>
    </source>
</evidence>
<evidence type="ECO:0000256" key="10">
    <source>
        <dbReference type="ARBA" id="ARBA00049007"/>
    </source>
</evidence>
<keyword evidence="8 11" id="KW-0718">Serine biosynthesis</keyword>